<feature type="compositionally biased region" description="Basic and acidic residues" evidence="5">
    <location>
        <begin position="90"/>
        <end position="99"/>
    </location>
</feature>
<organism evidence="7 8">
    <name type="scientific">Carex littledalei</name>
    <dbReference type="NCBI Taxonomy" id="544730"/>
    <lineage>
        <taxon>Eukaryota</taxon>
        <taxon>Viridiplantae</taxon>
        <taxon>Streptophyta</taxon>
        <taxon>Embryophyta</taxon>
        <taxon>Tracheophyta</taxon>
        <taxon>Spermatophyta</taxon>
        <taxon>Magnoliopsida</taxon>
        <taxon>Liliopsida</taxon>
        <taxon>Poales</taxon>
        <taxon>Cyperaceae</taxon>
        <taxon>Cyperoideae</taxon>
        <taxon>Cariceae</taxon>
        <taxon>Carex</taxon>
        <taxon>Carex subgen. Euthyceras</taxon>
    </lineage>
</organism>
<dbReference type="Gene3D" id="1.10.110.10">
    <property type="entry name" value="Plant lipid-transfer and hydrophobic proteins"/>
    <property type="match status" value="1"/>
</dbReference>
<name>A0A833QN26_9POAL</name>
<evidence type="ECO:0000256" key="5">
    <source>
        <dbReference type="SAM" id="MobiDB-lite"/>
    </source>
</evidence>
<dbReference type="Pfam" id="PF14368">
    <property type="entry name" value="LTP_2"/>
    <property type="match status" value="1"/>
</dbReference>
<keyword evidence="8" id="KW-1185">Reference proteome</keyword>
<evidence type="ECO:0000259" key="6">
    <source>
        <dbReference type="SMART" id="SM00499"/>
    </source>
</evidence>
<sequence>MGLATCVTFVEGATNAKNPTPDCCAGFKQVVGKGLKCVCILVKDRDEPELGMKINVTLALELPHKCNAPTNISDCPRILNIPKDSAQAKEYEQLAKEMEGTPTPATSTPTSSTSTGKGKPSKDTAASTNAQTNGAERNELIGYKMMTTVSWISHLVLPLLYLIHVI</sequence>
<keyword evidence="3" id="KW-1015">Disulfide bond</keyword>
<dbReference type="SMART" id="SM00499">
    <property type="entry name" value="AAI"/>
    <property type="match status" value="1"/>
</dbReference>
<evidence type="ECO:0000313" key="7">
    <source>
        <dbReference type="EMBL" id="KAF3330215.1"/>
    </source>
</evidence>
<dbReference type="PANTHER" id="PTHR33044">
    <property type="entry name" value="BIFUNCTIONAL INHIBITOR/LIPID-TRANSFER PROTEIN/SEED STORAGE 2S ALBUMIN SUPERFAMILY PROTEIN-RELATED"/>
    <property type="match status" value="1"/>
</dbReference>
<accession>A0A833QN26</accession>
<dbReference type="CDD" id="cd00010">
    <property type="entry name" value="AAI_LTSS"/>
    <property type="match status" value="1"/>
</dbReference>
<proteinExistence type="inferred from homology"/>
<gene>
    <name evidence="7" type="ORF">FCM35_KLT05546</name>
</gene>
<keyword evidence="4" id="KW-0325">Glycoprotein</keyword>
<feature type="compositionally biased region" description="Polar residues" evidence="5">
    <location>
        <begin position="124"/>
        <end position="133"/>
    </location>
</feature>
<protein>
    <submittedName>
        <fullName evidence="7">Lipid transfer protein</fullName>
    </submittedName>
</protein>
<evidence type="ECO:0000313" key="8">
    <source>
        <dbReference type="Proteomes" id="UP000623129"/>
    </source>
</evidence>
<dbReference type="EMBL" id="SWLB01000014">
    <property type="protein sequence ID" value="KAF3330215.1"/>
    <property type="molecule type" value="Genomic_DNA"/>
</dbReference>
<keyword evidence="2" id="KW-0732">Signal</keyword>
<feature type="compositionally biased region" description="Low complexity" evidence="5">
    <location>
        <begin position="100"/>
        <end position="118"/>
    </location>
</feature>
<comment type="similarity">
    <text evidence="1">Belongs to the plant LTP family.</text>
</comment>
<dbReference type="InterPro" id="IPR036312">
    <property type="entry name" value="Bifun_inhib/LTP/seed_sf"/>
</dbReference>
<feature type="domain" description="Bifunctional inhibitor/plant lipid transfer protein/seed storage helical" evidence="6">
    <location>
        <begin position="6"/>
        <end position="75"/>
    </location>
</feature>
<evidence type="ECO:0000256" key="3">
    <source>
        <dbReference type="ARBA" id="ARBA00023157"/>
    </source>
</evidence>
<dbReference type="AlphaFoldDB" id="A0A833QN26"/>
<dbReference type="OrthoDB" id="1938537at2759"/>
<evidence type="ECO:0000256" key="1">
    <source>
        <dbReference type="ARBA" id="ARBA00009748"/>
    </source>
</evidence>
<comment type="caution">
    <text evidence="7">The sequence shown here is derived from an EMBL/GenBank/DDBJ whole genome shotgun (WGS) entry which is preliminary data.</text>
</comment>
<dbReference type="InterPro" id="IPR016140">
    <property type="entry name" value="Bifunc_inhib/LTP/seed_store"/>
</dbReference>
<evidence type="ECO:0000256" key="4">
    <source>
        <dbReference type="ARBA" id="ARBA00023180"/>
    </source>
</evidence>
<dbReference type="InterPro" id="IPR043325">
    <property type="entry name" value="LTSS"/>
</dbReference>
<dbReference type="SUPFAM" id="SSF47699">
    <property type="entry name" value="Bifunctional inhibitor/lipid-transfer protein/seed storage 2S albumin"/>
    <property type="match status" value="1"/>
</dbReference>
<evidence type="ECO:0000256" key="2">
    <source>
        <dbReference type="ARBA" id="ARBA00022729"/>
    </source>
</evidence>
<dbReference type="Proteomes" id="UP000623129">
    <property type="component" value="Unassembled WGS sequence"/>
</dbReference>
<reference evidence="7" key="1">
    <citation type="submission" date="2020-01" db="EMBL/GenBank/DDBJ databases">
        <title>Genome sequence of Kobresia littledalei, the first chromosome-level genome in the family Cyperaceae.</title>
        <authorList>
            <person name="Qu G."/>
        </authorList>
    </citation>
    <scope>NUCLEOTIDE SEQUENCE</scope>
    <source>
        <strain evidence="7">C.B.Clarke</strain>
        <tissue evidence="7">Leaf</tissue>
    </source>
</reference>
<feature type="region of interest" description="Disordered" evidence="5">
    <location>
        <begin position="90"/>
        <end position="133"/>
    </location>
</feature>